<dbReference type="RefSeq" id="WP_211854679.1">
    <property type="nucleotide sequence ID" value="NZ_JAAGBB010000027.1"/>
</dbReference>
<keyword evidence="3" id="KW-1185">Reference proteome</keyword>
<feature type="transmembrane region" description="Helical" evidence="1">
    <location>
        <begin position="6"/>
        <end position="28"/>
    </location>
</feature>
<dbReference type="Proteomes" id="UP001196870">
    <property type="component" value="Unassembled WGS sequence"/>
</dbReference>
<proteinExistence type="predicted"/>
<evidence type="ECO:0000256" key="1">
    <source>
        <dbReference type="SAM" id="Phobius"/>
    </source>
</evidence>
<organism evidence="2 3">
    <name type="scientific">Plastoroseomonas hellenica</name>
    <dbReference type="NCBI Taxonomy" id="2687306"/>
    <lineage>
        <taxon>Bacteria</taxon>
        <taxon>Pseudomonadati</taxon>
        <taxon>Pseudomonadota</taxon>
        <taxon>Alphaproteobacteria</taxon>
        <taxon>Acetobacterales</taxon>
        <taxon>Acetobacteraceae</taxon>
        <taxon>Plastoroseomonas</taxon>
    </lineage>
</organism>
<name>A0ABS5F2Z9_9PROT</name>
<comment type="caution">
    <text evidence="2">The sequence shown here is derived from an EMBL/GenBank/DDBJ whole genome shotgun (WGS) entry which is preliminary data.</text>
</comment>
<keyword evidence="1" id="KW-1133">Transmembrane helix</keyword>
<sequence>MSTVIAWLSIPCLLGLVGSILVLVYLTVKMSLRGDTHWSPIENFGSIHRREVRQAIWRDRDSRRYVKALCVLTVSYLLTEMFNNLSEMFKS</sequence>
<keyword evidence="1" id="KW-0472">Membrane</keyword>
<evidence type="ECO:0000313" key="3">
    <source>
        <dbReference type="Proteomes" id="UP001196870"/>
    </source>
</evidence>
<reference evidence="3" key="1">
    <citation type="journal article" date="2021" name="Syst. Appl. Microbiol.">
        <title>Roseomonas hellenica sp. nov., isolated from roots of wild-growing Alkanna tinctoria.</title>
        <authorList>
            <person name="Rat A."/>
            <person name="Naranjo H.D."/>
            <person name="Lebbe L."/>
            <person name="Cnockaert M."/>
            <person name="Krigas N."/>
            <person name="Grigoriadou K."/>
            <person name="Maloupa E."/>
            <person name="Willems A."/>
        </authorList>
    </citation>
    <scope>NUCLEOTIDE SEQUENCE [LARGE SCALE GENOMIC DNA]</scope>
    <source>
        <strain evidence="3">LMG 31523</strain>
    </source>
</reference>
<protein>
    <submittedName>
        <fullName evidence="2">Uncharacterized protein</fullName>
    </submittedName>
</protein>
<gene>
    <name evidence="2" type="ORF">GXW71_21245</name>
</gene>
<accession>A0ABS5F2Z9</accession>
<feature type="transmembrane region" description="Helical" evidence="1">
    <location>
        <begin position="65"/>
        <end position="82"/>
    </location>
</feature>
<keyword evidence="1" id="KW-0812">Transmembrane</keyword>
<evidence type="ECO:0000313" key="2">
    <source>
        <dbReference type="EMBL" id="MBR0666901.1"/>
    </source>
</evidence>
<dbReference type="EMBL" id="JAAGBB010000027">
    <property type="protein sequence ID" value="MBR0666901.1"/>
    <property type="molecule type" value="Genomic_DNA"/>
</dbReference>